<evidence type="ECO:0000256" key="1">
    <source>
        <dbReference type="SAM" id="MobiDB-lite"/>
    </source>
</evidence>
<reference evidence="3" key="1">
    <citation type="journal article" date="2019" name="Int. J. Syst. Evol. Microbiol.">
        <title>The Global Catalogue of Microorganisms (GCM) 10K type strain sequencing project: providing services to taxonomists for standard genome sequencing and annotation.</title>
        <authorList>
            <consortium name="The Broad Institute Genomics Platform"/>
            <consortium name="The Broad Institute Genome Sequencing Center for Infectious Disease"/>
            <person name="Wu L."/>
            <person name="Ma J."/>
        </authorList>
    </citation>
    <scope>NUCLEOTIDE SEQUENCE [LARGE SCALE GENOMIC DNA]</scope>
    <source>
        <strain evidence="3">JCM 17939</strain>
    </source>
</reference>
<evidence type="ECO:0000313" key="2">
    <source>
        <dbReference type="EMBL" id="GAA4638652.1"/>
    </source>
</evidence>
<proteinExistence type="predicted"/>
<feature type="compositionally biased region" description="Basic and acidic residues" evidence="1">
    <location>
        <begin position="79"/>
        <end position="89"/>
    </location>
</feature>
<protein>
    <submittedName>
        <fullName evidence="2">Uncharacterized protein</fullName>
    </submittedName>
</protein>
<dbReference type="EMBL" id="BAABHK010000024">
    <property type="protein sequence ID" value="GAA4638652.1"/>
    <property type="molecule type" value="Genomic_DNA"/>
</dbReference>
<comment type="caution">
    <text evidence="2">The sequence shown here is derived from an EMBL/GenBank/DDBJ whole genome shotgun (WGS) entry which is preliminary data.</text>
</comment>
<feature type="region of interest" description="Disordered" evidence="1">
    <location>
        <begin position="69"/>
        <end position="89"/>
    </location>
</feature>
<dbReference type="Proteomes" id="UP001501442">
    <property type="component" value="Unassembled WGS sequence"/>
</dbReference>
<evidence type="ECO:0000313" key="3">
    <source>
        <dbReference type="Proteomes" id="UP001501442"/>
    </source>
</evidence>
<organism evidence="2 3">
    <name type="scientific">Actinoallomurus vinaceus</name>
    <dbReference type="NCBI Taxonomy" id="1080074"/>
    <lineage>
        <taxon>Bacteria</taxon>
        <taxon>Bacillati</taxon>
        <taxon>Actinomycetota</taxon>
        <taxon>Actinomycetes</taxon>
        <taxon>Streptosporangiales</taxon>
        <taxon>Thermomonosporaceae</taxon>
        <taxon>Actinoallomurus</taxon>
    </lineage>
</organism>
<accession>A0ABP8UUW0</accession>
<sequence length="89" mass="9889">MAGLDPFVEHVIARDDLIVHWSVQRELLGDTHATRVCAHRSQGRRPVFSRNVPQVVKRFVGLLLAEGAGEESPPYAGVKQDEGDREPFA</sequence>
<keyword evidence="3" id="KW-1185">Reference proteome</keyword>
<name>A0ABP8UUW0_9ACTN</name>
<gene>
    <name evidence="2" type="ORF">GCM10023196_097230</name>
</gene>